<feature type="region of interest" description="Disordered" evidence="1">
    <location>
        <begin position="1"/>
        <end position="82"/>
    </location>
</feature>
<evidence type="ECO:0000313" key="2">
    <source>
        <dbReference type="EMBL" id="EJX00190.1"/>
    </source>
</evidence>
<protein>
    <submittedName>
        <fullName evidence="2">Uncharacterized protein</fullName>
    </submittedName>
</protein>
<dbReference type="EMBL" id="AMCI01003487">
    <property type="protein sequence ID" value="EJX00190.1"/>
    <property type="molecule type" value="Genomic_DNA"/>
</dbReference>
<feature type="compositionally biased region" description="Polar residues" evidence="1">
    <location>
        <begin position="1"/>
        <end position="27"/>
    </location>
</feature>
<evidence type="ECO:0000256" key="1">
    <source>
        <dbReference type="SAM" id="MobiDB-lite"/>
    </source>
</evidence>
<accession>J9GKJ2</accession>
<proteinExistence type="predicted"/>
<comment type="caution">
    <text evidence="2">The sequence shown here is derived from an EMBL/GenBank/DDBJ whole genome shotgun (WGS) entry which is preliminary data.</text>
</comment>
<organism evidence="2">
    <name type="scientific">gut metagenome</name>
    <dbReference type="NCBI Taxonomy" id="749906"/>
    <lineage>
        <taxon>unclassified sequences</taxon>
        <taxon>metagenomes</taxon>
        <taxon>organismal metagenomes</taxon>
    </lineage>
</organism>
<dbReference type="AlphaFoldDB" id="J9GKJ2"/>
<gene>
    <name evidence="2" type="ORF">EVA_11703</name>
</gene>
<sequence>MATMPPWSNTSTSLRIARLSPTTSPTPRSRAWTWSSSPMPPIASSPWVTTSTASPAPPRVPTSLLPTPTWWATRRSSTPSWR</sequence>
<name>J9GKJ2_9ZZZZ</name>
<reference evidence="2" key="1">
    <citation type="journal article" date="2012" name="PLoS ONE">
        <title>Gene sets for utilization of primary and secondary nutrition supplies in the distal gut of endangered iberian lynx.</title>
        <authorList>
            <person name="Alcaide M."/>
            <person name="Messina E."/>
            <person name="Richter M."/>
            <person name="Bargiela R."/>
            <person name="Peplies J."/>
            <person name="Huws S.A."/>
            <person name="Newbold C.J."/>
            <person name="Golyshin P.N."/>
            <person name="Simon M.A."/>
            <person name="Lopez G."/>
            <person name="Yakimov M.M."/>
            <person name="Ferrer M."/>
        </authorList>
    </citation>
    <scope>NUCLEOTIDE SEQUENCE</scope>
</reference>